<dbReference type="Gene3D" id="3.40.720.10">
    <property type="entry name" value="Alkaline Phosphatase, subunit A"/>
    <property type="match status" value="1"/>
</dbReference>
<name>A0A2S7WPR3_9FLAO</name>
<evidence type="ECO:0000256" key="2">
    <source>
        <dbReference type="SAM" id="SignalP"/>
    </source>
</evidence>
<dbReference type="RefSeq" id="WP_170063257.1">
    <property type="nucleotide sequence ID" value="NZ_MSCN01000001.1"/>
</dbReference>
<dbReference type="InterPro" id="IPR026444">
    <property type="entry name" value="Secre_tail"/>
</dbReference>
<protein>
    <recommendedName>
        <fullName evidence="3">Sulfatase N-terminal domain-containing protein</fullName>
    </recommendedName>
</protein>
<proteinExistence type="predicted"/>
<dbReference type="EMBL" id="MSCN01000001">
    <property type="protein sequence ID" value="PQJ79608.1"/>
    <property type="molecule type" value="Genomic_DNA"/>
</dbReference>
<evidence type="ECO:0000313" key="4">
    <source>
        <dbReference type="EMBL" id="PQJ79608.1"/>
    </source>
</evidence>
<sequence length="714" mass="81077">MKNFSKIYILFVLIGSLSAQEKPNILWITIEDTSPHFVGCYGNNNASTPNIDKLANEGIRFTNAFATGTVCSASRSAIITGVPTYKLGTGNHRSTHKIPSEIKGFPVYLREVGYYTSNNVKTDYNIASATNFTAAAWNDSSSTASWSKRSTASQPFFSVFNFGDSHQSRTMTFSYDWYVTNVFNNLSQNERTGDNEFDMPPFYKDSPEMRKQFARVYNSITLTDKKIGDLLQQLENDGLADDTIIFFYADHEEGMPRGKSNGINYGYRVPFIVKFPEKYKHLSPWGGTGSVTDELISFEDLAPTIINLANGNVPDYLKGRTLIGDNRSAKRDHLLLSADRTDNGPDLVRTVTDGRYIYTRNFMPFMPEVRYINYFEIGDISKQMRADYKNNQLNKVQKSILEKRPLEMLYDIENDLWETNNLVDDPNYSSILTTIRAKLDQSILEAKDIHFMPELEMKQISNGSTTLYDYRQSSSSYPFETIYKVASLSGKKGDEIAKQQSDFLNKTNKVVRYWAALGLLSQDTEVVAPYTSELTNKLNDSYSPTKITAAAVLYDKFSHETSKNLLISFIDNFSFYRTLMTLNYITYIKNKTPFVAAVENLLNRNNLNGIIRGACLDFLSSVENDVSLSISDYTQEDFKLYPLPFSTSTNFKFPRKLVNGNLIIYNSLGVEVKKYKNINSIELKIIKGNLNSGVYFYNLKENDIRLTTGKLVIN</sequence>
<keyword evidence="5" id="KW-1185">Reference proteome</keyword>
<dbReference type="AlphaFoldDB" id="A0A2S7WPR3"/>
<reference evidence="4 5" key="1">
    <citation type="submission" date="2016-12" db="EMBL/GenBank/DDBJ databases">
        <title>Trade-off between light-utilization and light-protection in marine flavobacteria.</title>
        <authorList>
            <person name="Kumagai Y."/>
            <person name="Yoshizawa S."/>
            <person name="Kogure K."/>
            <person name="Iwasaki W."/>
        </authorList>
    </citation>
    <scope>NUCLEOTIDE SEQUENCE [LARGE SCALE GENOMIC DNA]</scope>
    <source>
        <strain evidence="4 5">NBRC 108759</strain>
    </source>
</reference>
<organism evidence="4 5">
    <name type="scientific">Polaribacter porphyrae</name>
    <dbReference type="NCBI Taxonomy" id="1137780"/>
    <lineage>
        <taxon>Bacteria</taxon>
        <taxon>Pseudomonadati</taxon>
        <taxon>Bacteroidota</taxon>
        <taxon>Flavobacteriia</taxon>
        <taxon>Flavobacteriales</taxon>
        <taxon>Flavobacteriaceae</taxon>
    </lineage>
</organism>
<gene>
    <name evidence="4" type="ORF">BTO18_10680</name>
</gene>
<feature type="signal peptide" evidence="2">
    <location>
        <begin position="1"/>
        <end position="21"/>
    </location>
</feature>
<dbReference type="InterPro" id="IPR017850">
    <property type="entry name" value="Alkaline_phosphatase_core_sf"/>
</dbReference>
<comment type="caution">
    <text evidence="4">The sequence shown here is derived from an EMBL/GenBank/DDBJ whole genome shotgun (WGS) entry which is preliminary data.</text>
</comment>
<dbReference type="PANTHER" id="PTHR43751:SF1">
    <property type="entry name" value="SULFATASE ATSG-RELATED"/>
    <property type="match status" value="1"/>
</dbReference>
<evidence type="ECO:0000313" key="5">
    <source>
        <dbReference type="Proteomes" id="UP000238882"/>
    </source>
</evidence>
<dbReference type="CDD" id="cd16027">
    <property type="entry name" value="SGSH"/>
    <property type="match status" value="1"/>
</dbReference>
<evidence type="ECO:0000256" key="1">
    <source>
        <dbReference type="ARBA" id="ARBA00022729"/>
    </source>
</evidence>
<accession>A0A2S7WPR3</accession>
<dbReference type="InterPro" id="IPR000917">
    <property type="entry name" value="Sulfatase_N"/>
</dbReference>
<dbReference type="PANTHER" id="PTHR43751">
    <property type="entry name" value="SULFATASE"/>
    <property type="match status" value="1"/>
</dbReference>
<dbReference type="NCBIfam" id="TIGR04183">
    <property type="entry name" value="Por_Secre_tail"/>
    <property type="match status" value="1"/>
</dbReference>
<evidence type="ECO:0000259" key="3">
    <source>
        <dbReference type="Pfam" id="PF00884"/>
    </source>
</evidence>
<keyword evidence="1 2" id="KW-0732">Signal</keyword>
<dbReference type="Pfam" id="PF00884">
    <property type="entry name" value="Sulfatase"/>
    <property type="match status" value="1"/>
</dbReference>
<feature type="domain" description="Sulfatase N-terminal" evidence="3">
    <location>
        <begin position="23"/>
        <end position="310"/>
    </location>
</feature>
<dbReference type="Proteomes" id="UP000238882">
    <property type="component" value="Unassembled WGS sequence"/>
</dbReference>
<dbReference type="InterPro" id="IPR052701">
    <property type="entry name" value="GAG_Ulvan_Degrading_Sulfatases"/>
</dbReference>
<feature type="chain" id="PRO_5015546888" description="Sulfatase N-terminal domain-containing protein" evidence="2">
    <location>
        <begin position="22"/>
        <end position="714"/>
    </location>
</feature>
<dbReference type="SUPFAM" id="SSF53649">
    <property type="entry name" value="Alkaline phosphatase-like"/>
    <property type="match status" value="1"/>
</dbReference>